<accession>A0A1E8EVE0</accession>
<organism evidence="1 2">
    <name type="scientific">Clostridium acetireducens DSM 10703</name>
    <dbReference type="NCBI Taxonomy" id="1121290"/>
    <lineage>
        <taxon>Bacteria</taxon>
        <taxon>Bacillati</taxon>
        <taxon>Bacillota</taxon>
        <taxon>Clostridia</taxon>
        <taxon>Eubacteriales</taxon>
        <taxon>Clostridiaceae</taxon>
        <taxon>Clostridium</taxon>
    </lineage>
</organism>
<dbReference type="AlphaFoldDB" id="A0A1E8EVE0"/>
<protein>
    <recommendedName>
        <fullName evidence="3">Universal stress protein family protein</fullName>
    </recommendedName>
</protein>
<name>A0A1E8EVE0_9CLOT</name>
<dbReference type="Proteomes" id="UP000175744">
    <property type="component" value="Unassembled WGS sequence"/>
</dbReference>
<reference evidence="1 2" key="1">
    <citation type="submission" date="2016-06" db="EMBL/GenBank/DDBJ databases">
        <title>Genome sequence of Clostridium acetireducens DSM 10703.</title>
        <authorList>
            <person name="Poehlein A."/>
            <person name="Fluechter S."/>
            <person name="Duerre P."/>
            <person name="Daniel R."/>
        </authorList>
    </citation>
    <scope>NUCLEOTIDE SEQUENCE [LARGE SCALE GENOMIC DNA]</scope>
    <source>
        <strain evidence="1 2">DSM 10703</strain>
    </source>
</reference>
<evidence type="ECO:0000313" key="2">
    <source>
        <dbReference type="Proteomes" id="UP000175744"/>
    </source>
</evidence>
<keyword evidence="2" id="KW-1185">Reference proteome</keyword>
<evidence type="ECO:0000313" key="1">
    <source>
        <dbReference type="EMBL" id="OFH99482.1"/>
    </source>
</evidence>
<sequence length="38" mass="4319">MKKILLPIDGSDRDLMTIEFVKDNFDPKKTEIALINVG</sequence>
<dbReference type="EMBL" id="LZFO01000053">
    <property type="protein sequence ID" value="OFH99482.1"/>
    <property type="molecule type" value="Genomic_DNA"/>
</dbReference>
<gene>
    <name evidence="1" type="ORF">CLOACE_22160</name>
</gene>
<comment type="caution">
    <text evidence="1">The sequence shown here is derived from an EMBL/GenBank/DDBJ whole genome shotgun (WGS) entry which is preliminary data.</text>
</comment>
<evidence type="ECO:0008006" key="3">
    <source>
        <dbReference type="Google" id="ProtNLM"/>
    </source>
</evidence>
<dbReference type="STRING" id="1121290.CLAOCE_22160"/>
<proteinExistence type="predicted"/>